<dbReference type="InterPro" id="IPR014043">
    <property type="entry name" value="Acyl_transferase_dom"/>
</dbReference>
<dbReference type="InterPro" id="IPR036736">
    <property type="entry name" value="ACP-like_sf"/>
</dbReference>
<keyword evidence="5" id="KW-0045">Antibiotic biosynthesis</keyword>
<dbReference type="GO" id="GO:0006633">
    <property type="term" value="P:fatty acid biosynthetic process"/>
    <property type="evidence" value="ECO:0007669"/>
    <property type="project" value="InterPro"/>
</dbReference>
<dbReference type="FunFam" id="1.10.1200.10:FF:000007">
    <property type="entry name" value="Probable polyketide synthase pks17"/>
    <property type="match status" value="2"/>
</dbReference>
<feature type="active site" description="Proton acceptor; for dehydratase activity" evidence="8">
    <location>
        <position position="1960"/>
    </location>
</feature>
<dbReference type="PROSITE" id="PS00606">
    <property type="entry name" value="KS3_1"/>
    <property type="match status" value="2"/>
</dbReference>
<evidence type="ECO:0000256" key="9">
    <source>
        <dbReference type="SAM" id="MobiDB-lite"/>
    </source>
</evidence>
<keyword evidence="3" id="KW-0597">Phosphoprotein</keyword>
<dbReference type="PROSITE" id="PS50075">
    <property type="entry name" value="CARRIER"/>
    <property type="match status" value="3"/>
</dbReference>
<dbReference type="SUPFAM" id="SSF51735">
    <property type="entry name" value="NAD(P)-binding Rossmann-fold domains"/>
    <property type="match status" value="4"/>
</dbReference>
<dbReference type="SMART" id="SM00822">
    <property type="entry name" value="PKS_KR"/>
    <property type="match status" value="2"/>
</dbReference>
<dbReference type="InterPro" id="IPR014031">
    <property type="entry name" value="Ketoacyl_synth_C"/>
</dbReference>
<dbReference type="SUPFAM" id="SSF52151">
    <property type="entry name" value="FabD/lysophospholipase-like"/>
    <property type="match status" value="3"/>
</dbReference>
<dbReference type="InterPro" id="IPR049552">
    <property type="entry name" value="PKS_DH_N"/>
</dbReference>
<dbReference type="Pfam" id="PF08659">
    <property type="entry name" value="KR"/>
    <property type="match status" value="2"/>
</dbReference>
<feature type="domain" description="Ketosynthase family 3 (KS3)" evidence="11">
    <location>
        <begin position="1030"/>
        <end position="1456"/>
    </location>
</feature>
<protein>
    <submittedName>
        <fullName evidence="13">Putative type I PKS</fullName>
    </submittedName>
</protein>
<dbReference type="PANTHER" id="PTHR43775:SF51">
    <property type="entry name" value="INACTIVE PHENOLPHTHIOCEROL SYNTHESIS POLYKETIDE SYNTHASE TYPE I PKS1-RELATED"/>
    <property type="match status" value="1"/>
</dbReference>
<dbReference type="CDD" id="cd08956">
    <property type="entry name" value="KR_3_FAS_SDR_x"/>
    <property type="match status" value="1"/>
</dbReference>
<dbReference type="Pfam" id="PF22621">
    <property type="entry name" value="CurL-like_PKS_C"/>
    <property type="match status" value="2"/>
</dbReference>
<dbReference type="PANTHER" id="PTHR43775">
    <property type="entry name" value="FATTY ACID SYNTHASE"/>
    <property type="match status" value="1"/>
</dbReference>
<feature type="compositionally biased region" description="Polar residues" evidence="9">
    <location>
        <begin position="2042"/>
        <end position="2053"/>
    </location>
</feature>
<feature type="region of interest" description="C-terminal hotdog fold" evidence="8">
    <location>
        <begin position="2066"/>
        <end position="2206"/>
    </location>
</feature>
<dbReference type="InterPro" id="IPR009081">
    <property type="entry name" value="PP-bd_ACP"/>
</dbReference>
<dbReference type="Gene3D" id="3.40.47.10">
    <property type="match status" value="3"/>
</dbReference>
<dbReference type="SMART" id="SM00823">
    <property type="entry name" value="PKS_PP"/>
    <property type="match status" value="3"/>
</dbReference>
<evidence type="ECO:0000259" key="10">
    <source>
        <dbReference type="PROSITE" id="PS50075"/>
    </source>
</evidence>
<accession>G9VYW1</accession>
<feature type="active site" description="Proton donor; for dehydratase activity" evidence="8">
    <location>
        <position position="2127"/>
    </location>
</feature>
<dbReference type="Pfam" id="PF00698">
    <property type="entry name" value="Acyl_transf_1"/>
    <property type="match status" value="3"/>
</dbReference>
<dbReference type="InterPro" id="IPR016036">
    <property type="entry name" value="Malonyl_transacylase_ACP-bd"/>
</dbReference>
<dbReference type="Pfam" id="PF21089">
    <property type="entry name" value="PKS_DH_N"/>
    <property type="match status" value="1"/>
</dbReference>
<evidence type="ECO:0000259" key="12">
    <source>
        <dbReference type="PROSITE" id="PS52019"/>
    </source>
</evidence>
<keyword evidence="6" id="KW-0511">Multifunctional enzyme</keyword>
<dbReference type="Pfam" id="PF02801">
    <property type="entry name" value="Ketoacyl-synt_C"/>
    <property type="match status" value="3"/>
</dbReference>
<keyword evidence="2" id="KW-0596">Phosphopantetheine</keyword>
<dbReference type="SMART" id="SM00825">
    <property type="entry name" value="PKS_KS"/>
    <property type="match status" value="3"/>
</dbReference>
<dbReference type="InterPro" id="IPR016039">
    <property type="entry name" value="Thiolase-like"/>
</dbReference>
<reference evidence="13" key="1">
    <citation type="journal article" date="2002" name="Antimicrob. Agents Chemother.">
        <title>Biosynthetic gene cluster of simocyclinone, a natural multihybrid antibiotic.</title>
        <authorList>
            <person name="Trefzer A."/>
            <person name="Pelzer S."/>
            <person name="Schimana J."/>
            <person name="Stockert S."/>
            <person name="Bihlmaier C."/>
            <person name="Fiedler H.P."/>
            <person name="Welzel K."/>
            <person name="Vente A."/>
            <person name="Bechthold A."/>
        </authorList>
    </citation>
    <scope>NUCLEOTIDE SEQUENCE</scope>
    <source>
        <strain evidence="13">Tue6040</strain>
    </source>
</reference>
<dbReference type="SUPFAM" id="SSF53901">
    <property type="entry name" value="Thiolase-like"/>
    <property type="match status" value="3"/>
</dbReference>
<gene>
    <name evidence="13" type="primary">simC1A</name>
</gene>
<evidence type="ECO:0000259" key="11">
    <source>
        <dbReference type="PROSITE" id="PS52004"/>
    </source>
</evidence>
<dbReference type="InterPro" id="IPR042104">
    <property type="entry name" value="PKS_dehydratase_sf"/>
</dbReference>
<dbReference type="GO" id="GO:0031177">
    <property type="term" value="F:phosphopantetheine binding"/>
    <property type="evidence" value="ECO:0007669"/>
    <property type="project" value="InterPro"/>
</dbReference>
<proteinExistence type="predicted"/>
<dbReference type="InterPro" id="IPR032821">
    <property type="entry name" value="PKS_assoc"/>
</dbReference>
<dbReference type="InterPro" id="IPR014030">
    <property type="entry name" value="Ketoacyl_synth_N"/>
</dbReference>
<dbReference type="InterPro" id="IPR050091">
    <property type="entry name" value="PKS_NRPS_Biosynth_Enz"/>
</dbReference>
<dbReference type="GO" id="GO:0004312">
    <property type="term" value="F:fatty acid synthase activity"/>
    <property type="evidence" value="ECO:0007669"/>
    <property type="project" value="TreeGrafter"/>
</dbReference>
<dbReference type="InterPro" id="IPR020807">
    <property type="entry name" value="PKS_DH"/>
</dbReference>
<dbReference type="InterPro" id="IPR057326">
    <property type="entry name" value="KR_dom"/>
</dbReference>
<dbReference type="InterPro" id="IPR013968">
    <property type="entry name" value="PKS_KR"/>
</dbReference>
<dbReference type="PROSITE" id="PS00012">
    <property type="entry name" value="PHOSPHOPANTETHEINE"/>
    <property type="match status" value="2"/>
</dbReference>
<organism evidence="13">
    <name type="scientific">Streptomyces antibioticus</name>
    <dbReference type="NCBI Taxonomy" id="1890"/>
    <lineage>
        <taxon>Bacteria</taxon>
        <taxon>Bacillati</taxon>
        <taxon>Actinomycetota</taxon>
        <taxon>Actinomycetes</taxon>
        <taxon>Kitasatosporales</taxon>
        <taxon>Streptomycetaceae</taxon>
        <taxon>Streptomyces</taxon>
    </lineage>
</organism>
<keyword evidence="7" id="KW-0012">Acyltransferase</keyword>
<dbReference type="InterPro" id="IPR001227">
    <property type="entry name" value="Ac_transferase_dom_sf"/>
</dbReference>
<feature type="region of interest" description="Disordered" evidence="9">
    <location>
        <begin position="2026"/>
        <end position="2064"/>
    </location>
</feature>
<dbReference type="FunFam" id="3.40.366.10:FF:000002">
    <property type="entry name" value="Probable polyketide synthase 2"/>
    <property type="match status" value="3"/>
</dbReference>
<comment type="pathway">
    <text evidence="1">Antibiotic biosynthesis.</text>
</comment>
<feature type="region of interest" description="Disordered" evidence="9">
    <location>
        <begin position="52"/>
        <end position="71"/>
    </location>
</feature>
<evidence type="ECO:0000256" key="4">
    <source>
        <dbReference type="ARBA" id="ARBA00022679"/>
    </source>
</evidence>
<feature type="domain" description="Ketosynthase family 3 (KS3)" evidence="11">
    <location>
        <begin position="18"/>
        <end position="435"/>
    </location>
</feature>
<dbReference type="Pfam" id="PF14765">
    <property type="entry name" value="PS-DH"/>
    <property type="match status" value="1"/>
</dbReference>
<dbReference type="CDD" id="cd00833">
    <property type="entry name" value="PKS"/>
    <property type="match status" value="3"/>
</dbReference>
<dbReference type="CDD" id="cd08952">
    <property type="entry name" value="KR_1_SDR_x"/>
    <property type="match status" value="1"/>
</dbReference>
<dbReference type="Pfam" id="PF00550">
    <property type="entry name" value="PP-binding"/>
    <property type="match status" value="3"/>
</dbReference>
<name>G9VYW1_STRAT</name>
<evidence type="ECO:0000256" key="2">
    <source>
        <dbReference type="ARBA" id="ARBA00022450"/>
    </source>
</evidence>
<feature type="domain" description="PKS/mFAS DH" evidence="12">
    <location>
        <begin position="1928"/>
        <end position="2206"/>
    </location>
</feature>
<feature type="domain" description="Carrier" evidence="10">
    <location>
        <begin position="934"/>
        <end position="1009"/>
    </location>
</feature>
<evidence type="ECO:0000256" key="1">
    <source>
        <dbReference type="ARBA" id="ARBA00004792"/>
    </source>
</evidence>
<dbReference type="InterPro" id="IPR049551">
    <property type="entry name" value="PKS_DH_C"/>
</dbReference>
<sequence length="4372" mass="459801">MSVEGMRAGSGAEGRGRADEVAVVGLSCRFAGAAGPDEFWHLLRTGTNGVTEVPEGRWDSEGPAESGTGPRWGSFLRDVDMFDAAFFGISPREAAVMDPQQRLALELSWEALEDAGIVPATLRGARSGVFIGAMRDDYARLSQLLGQDGGTHHSFTGLQRSLIANRVSYFCGLRGPSMTVDTGQSSALTAVHLACQSLLTGESEIVLAGGVNLNLVATSEEETARFGGLSPDGRCYTFDARANGFVRGEGGGIVVLKPLAKALADGDRIHCVISGGAVNNDGGGGGLTVPSQAAQEELLRLAYQNAGVDPARVQYVELHGTGTTVGDPVEAAALGAVLGAGRDRPLPVGSVKTNLGHLEAAAGISGLIKTVLAIRHRELPPSLNFLTPHPGIPLEALRLRVCTELGSWDDAGGPLVAGVSSFGMGGTNCHLVLTEAPAGDVTTVPPTATTTPSRVPFLLSGRTVPALIAQAERLRDFVEDHPETDPVDLAHSLATTRTAFEHRVVLTASDRDELLASLRALAAGRRAPEVSRGVAEPGARVAFLFTGQGSQRPGMGRELYREFPVFAEAFDEVCRHLDAHLDMPVRDVVFAADGSSRAALLDETLYTQAALFALEVALYRLVESFGVRADRLAGHSIGELAAAHVAGVFSLPDAAAVVAARGRLMQALPANGAMVAVQAAEDEVLDLLAGREDRVSLAAVNGPSATVLSGDEDAVSELVDVLSARGHRTKRLRVGRALHSPHLTPMLAEFREVLAAVTFHPPRVPVVSTLTGTLIEPERMSDAEYWVQQAREPVRFLDAMRTLRDSGTTVFVELGPDGSLAAMAHDCVTSTTVSIASVLRAGRPESRTLLAALAAMHTHGVPVDWTTFFRGHGARRVQLPTYSFQRERHWLDTGGQPADRTPVRPPVRPAAVAPGNVDALQTRLAGLTAAEQERALIELVREQAVHVLGHADQGAVEPDRTFGDLGFDSLMGVELRERLGELSQTPLSSTALFDHPTPAGLARHLHARLSDAPEAPATPGTTPAPAHAPDDPVVIVGMACRYPGGVSAPEELWQLAASGTDAIGDFPVNRGWDVESLYDPDPDRLGKSYTRQGGFLHDAADFDAAFFGISPREALTTDPQQRLLLATAWEAFEDAGIDPASVRDSRTAVFTGSMHHDYAPPFRTAPAGVEGHVLVGSTSSVVSGRVSYTLGLHGPAISVDTACSSSLVALHLAVQSLRRGESSLALAGGVCVMATPEMFVEFSRLRGLAPDGRVKAFSAAADGTAWSEGVGMLLLERLSDARRNGHRVLAVIRGSAVNQDGASNGISAPSGPAQELVIRDALDDAGLTTAEVDAVEAHGTGTPLGDPIEAQALLATYGQDRPADRPLLLGSLKSNVGHTQAAAGVAGVIKMVLAMRHGLLPKLLHFNEPTAHVDWSSGLVTPLAQDAPWPETGRPRRAAVSSFGISGTNAHVILEEPAVAEHDSRQGPAEAPGSSPVLPWVLSARSEAALRDQASRLRAYLDRDPDVDLADVAYTLAAGRSAFEHRSVIVGRDRESLLPALDAVSAGVPAAGLSSGRVGTGQRPVLVFPGQGTQWTGMTVQLLASSPVFADRMAACQQALAPFVDWSLQDVLADEDALARVDVVQPTLWAVLVSLAALWRSHGVEPTAVVGHSQGEIAAATVAGGLSLEDGARVVALRSQALRALSGQGGMVSVQLPRPETERRLRPWQDRISIAAVNGPQSTVVSGEPQALDALCEELSGDGIRVSRLPVDYASHSEQVTQLRERLLAELAPIAPRSSEIPFHSTLTGGLIDTAELNADYWYRNLRHTVEFDAAIRALSGRGHALFIESSPRPVLTMDIQQILEETTENGTALGTLRRDEDGMDRVLTALAEAHVRGADVDWAQLFPPGTVERIELPTYAFQYEQFWMLPTTGAVDAEALGLLSCEHPLLGAAVARADDDSLVFTGSLSLGTHPWLADHAVHGTVLLPGAAFVELALHAGDQVGCDRIDELALETPLFLSEQDTVQLQLVLSGPDANGRRTVSVHSRVAGGDPTDDPQWTRHATGSLVNGGTRQPDPVQWPPAGAKQVEISDAYEHLAETGYEYGPAFQGLQAVWQLGDERYAEIVLPAEAGEDVTGFGIHPALFDAALHALLITAPREADGGAVRLPFSWSGVSLYATGAVRLRVRLSPAGADAFSVTVADGDGTPVAAIDSLTLRPVKPGRTGATGRSHHQWLFQVEWLDVPLTTTADAGTGWAVLGEDLLGLDATSAPVSRHADLPALRAAVEAGEPAPDFVVVACPPGVDGQEAPADDRAATAPAGPADLPAVLRAATNEALGLVQSWLNDEAFATSRLVVVTRGAVSAVPGEDVPDLSHAPVWGLLRSAQSENPDRFLLVDVDGSSVGIDLLRAAAESGETQLAVRGGRLTTPKLTRAASAGAGHPVEWDPQGTVLITGGTGTLGGLIARHLVVEHGVRQLLLTGRRGQDSPGAAELEAELTALGARVTIAACDAADAGRLAALLAEVPSEHPLTAVIHAAGVLDDGTVESLDAGHLDSVLRPKADGAWNLHRLTEHLDLSSFILFSSAAGTVGTPGQANYAAANTFVDALAHHRRARGLPATSLAWGLWAVDSGMTGHLGENGRARLARSGLAPLSEAEGVVLFDAALSTGSTLLVPAPLDLAALRRQAAAGARNALFASLLGNTRRVLTASRPVPSAQHVETGPVGPLSGRALMDLVRTVVAAVLGHAAPDQVDEDRAFRDLGFDSLTGIEFRNQLAAATGLQLPATLVFDHPTPAALVDYLSGRLPGSGREEEPLAAATSDEDDPVVVVGMGCRFPGGVRSPQDLWEVFAEGRDVITEFPRDRGWDVDALYDPETEAPRSDRTYVREGGFLADAAEFDPVFFGISPREALVMDPQQRLLLEVSWHALESAGIDPAVLRGSQTGVFVGLIPGDYAVQAEGIPADLVGQVGFNNTGAISSGRLSYTLGLQGPALTVDTACSSALVSIHLAAQSLRSGESSLALAGGATVIGSPARFVQFSQQHVLAPDGRCKPFSAAADGTSWSEGAGVVVLERLSDARRNGHQVLAVVRGSAVNQDGASNGLTAPNGQAQQRLIRDALSQAGLGAHDVDAVEAHGTGTMLGDPIEAQALAGVYGQGREPGRPLWIGSAKSNLGHTQAAAGIAGVIKMVMAMNHGHLPATLHVDAPSPHVEWAGSGVAVLSRAQAWPMPGRARRSAVSAFGMSGTNAHVILEQSVEQKGDRLGDGERWPAVVDRSTVLPVLPFTVSAPTAGALAVQVRQLLSHVSERPDTDVLDLAYSLATTRAHHAHRAVVLAGGLDELTATLARLGNDEPTPDAITGRTIPNATTAFLFPGQGSQWHRMGAELHRLFPVFAEAFDEVCAELDGQLDRPLKDVVFAADGSAEAGLLTRTDYAQGAVFATEVALFRLLTDFGVRPDFLAGHSVGEVAAAHVAGVLSLADACVLVAARGRLMQALPSGGAMVALAASEEEVRALIAGREHEVAIAAVNGSEEVVISGDERAVLDCANALAAQGRRTTRLAVSHAFHSHHMDGMLEPFHQVLTTLRFRPPTTPIVSAVTGELVSAEELCSPGYWTRHARGTVRFQDSLGRLAHEGVRIYVEVGPGHALTALGQHSLGQDLGDSGSVELVPCLRESRPEASTLLTGLAGLHTRGVPVSWASWCAGGGTAELPLYAFQRDRYWLRSGDDAERETTTPPRSVDPVRYELAWQPWAEPATVPEPAAGAWLVVAPPQSEHDGTVSGVLRALTERGATVLESRYDGTHREGWAKRLIMTPPTPLAGIVSLVSLDERMDPDEPTVPRAVTATLALVQALEDTGIDAPVWSVTRSAVSVGADDPVLRPGQAGVWGLGRVIAQEAPHRWGGLIDLPEDMDEHVRTRWCDALTGVRGEDQLVVREDGMFVPRLTHVPLPSPEPLDWKPRGTVLVTGGLGALGAHVSRWLAGRGAEHLLLVGRRGPSTPGADALRAELAALGTEVTVAACDISDRDALDSLIRNLPADAPLTGIVHAAGVLDDGLIESLSPQRLGTVFAAKAGAAWHLHELTRDRPLEQFVLFSSFAGIVGSPGQGNYAAANAVLDALAHHRRGLGLPATALAWGPWAGGGMFTTVPVRSQQLDGLTALSTPIALDALARSLGRPQASVAVAEVDWNHFVGIHGVTRPSTLFRELTPVGDGGARSATSVLDALPAEYLAGLSADEIRDALLTRVISHVAAVSGHAVEAIPANRAFREMGLDSLATVHLRNRLNAETGLRLAATVVYEHPTPMALARHLVVCLGESRADDSTRTVVAELRKLDVSLASVPPSHDRREEITSLLETVLLKWRDADRARGGAEAGRDLAVASDDEMFDIIDNVLGLTETDS</sequence>
<feature type="region of interest" description="N-terminal hotdog fold" evidence="8">
    <location>
        <begin position="1928"/>
        <end position="2055"/>
    </location>
</feature>
<evidence type="ECO:0000256" key="3">
    <source>
        <dbReference type="ARBA" id="ARBA00022553"/>
    </source>
</evidence>
<dbReference type="Gene3D" id="3.40.366.10">
    <property type="entry name" value="Malonyl-Coenzyme A Acyl Carrier Protein, domain 2"/>
    <property type="match status" value="3"/>
</dbReference>
<feature type="domain" description="Carrier" evidence="10">
    <location>
        <begin position="4212"/>
        <end position="4286"/>
    </location>
</feature>
<dbReference type="SMART" id="SM00826">
    <property type="entry name" value="PKS_DH"/>
    <property type="match status" value="1"/>
</dbReference>
<dbReference type="Pfam" id="PF22953">
    <property type="entry name" value="SpnB_Rossmann"/>
    <property type="match status" value="1"/>
</dbReference>
<dbReference type="SMART" id="SM01294">
    <property type="entry name" value="PKS_PP_betabranch"/>
    <property type="match status" value="3"/>
</dbReference>
<feature type="domain" description="Carrier" evidence="10">
    <location>
        <begin position="2709"/>
        <end position="2784"/>
    </location>
</feature>
<dbReference type="Gene3D" id="3.10.129.110">
    <property type="entry name" value="Polyketide synthase dehydratase"/>
    <property type="match status" value="1"/>
</dbReference>
<dbReference type="InterPro" id="IPR018201">
    <property type="entry name" value="Ketoacyl_synth_AS"/>
</dbReference>
<dbReference type="InterPro" id="IPR006162">
    <property type="entry name" value="Ppantetheine_attach_site"/>
</dbReference>
<dbReference type="InterPro" id="IPR020806">
    <property type="entry name" value="PKS_PP-bd"/>
</dbReference>
<dbReference type="InterPro" id="IPR049900">
    <property type="entry name" value="PKS_mFAS_DH"/>
</dbReference>
<dbReference type="GO" id="GO:0004315">
    <property type="term" value="F:3-oxoacyl-[acyl-carrier-protein] synthase activity"/>
    <property type="evidence" value="ECO:0007669"/>
    <property type="project" value="InterPro"/>
</dbReference>
<feature type="domain" description="Ketosynthase family 3 (KS3)" evidence="11">
    <location>
        <begin position="2802"/>
        <end position="3230"/>
    </location>
</feature>
<dbReference type="Pfam" id="PF00109">
    <property type="entry name" value="ketoacyl-synt"/>
    <property type="match status" value="3"/>
</dbReference>
<reference evidence="13" key="2">
    <citation type="submission" date="2011-11" db="EMBL/GenBank/DDBJ databases">
        <title>The simocyclinone biosynthetic gene cluster isolated from Streptomyces antibioticus Tue6040.</title>
        <authorList>
            <person name="Trefzer A."/>
            <person name="Bechthold A."/>
        </authorList>
    </citation>
    <scope>NUCLEOTIDE SEQUENCE</scope>
    <source>
        <strain evidence="13">Tue6040</strain>
    </source>
</reference>
<dbReference type="Gene3D" id="3.40.50.720">
    <property type="entry name" value="NAD(P)-binding Rossmann-like Domain"/>
    <property type="match status" value="2"/>
</dbReference>
<dbReference type="Pfam" id="PF16197">
    <property type="entry name" value="KAsynt_C_assoc"/>
    <property type="match status" value="1"/>
</dbReference>
<dbReference type="SUPFAM" id="SSF47336">
    <property type="entry name" value="ACP-like"/>
    <property type="match status" value="3"/>
</dbReference>
<dbReference type="Gene3D" id="1.10.1200.10">
    <property type="entry name" value="ACP-like"/>
    <property type="match status" value="3"/>
</dbReference>
<dbReference type="InterPro" id="IPR016035">
    <property type="entry name" value="Acyl_Trfase/lysoPLipase"/>
</dbReference>
<dbReference type="EMBL" id="AF324838">
    <property type="protein sequence ID" value="AEU17899.1"/>
    <property type="molecule type" value="Genomic_DNA"/>
</dbReference>
<dbReference type="Gene3D" id="3.30.70.3290">
    <property type="match status" value="3"/>
</dbReference>
<evidence type="ECO:0000256" key="8">
    <source>
        <dbReference type="PROSITE-ProRule" id="PRU01363"/>
    </source>
</evidence>
<dbReference type="InterPro" id="IPR055123">
    <property type="entry name" value="SpnB-like_Rossmann"/>
</dbReference>
<dbReference type="PROSITE" id="PS52004">
    <property type="entry name" value="KS3_2"/>
    <property type="match status" value="3"/>
</dbReference>
<dbReference type="GO" id="GO:0033068">
    <property type="term" value="P:macrolide biosynthetic process"/>
    <property type="evidence" value="ECO:0007669"/>
    <property type="project" value="UniProtKB-ARBA"/>
</dbReference>
<evidence type="ECO:0000313" key="13">
    <source>
        <dbReference type="EMBL" id="AEU17899.1"/>
    </source>
</evidence>
<keyword evidence="4" id="KW-0808">Transferase</keyword>
<dbReference type="PROSITE" id="PS52019">
    <property type="entry name" value="PKS_MFAS_DH"/>
    <property type="match status" value="1"/>
</dbReference>
<dbReference type="InterPro" id="IPR020841">
    <property type="entry name" value="PKS_Beta-ketoAc_synthase_dom"/>
</dbReference>
<dbReference type="FunFam" id="3.40.47.10:FF:000019">
    <property type="entry name" value="Polyketide synthase type I"/>
    <property type="match status" value="2"/>
</dbReference>
<dbReference type="SUPFAM" id="SSF55048">
    <property type="entry name" value="Probable ACP-binding domain of malonyl-CoA ACP transacylase"/>
    <property type="match status" value="3"/>
</dbReference>
<evidence type="ECO:0000256" key="5">
    <source>
        <dbReference type="ARBA" id="ARBA00023194"/>
    </source>
</evidence>
<evidence type="ECO:0000256" key="7">
    <source>
        <dbReference type="ARBA" id="ARBA00023315"/>
    </source>
</evidence>
<dbReference type="SMART" id="SM00827">
    <property type="entry name" value="PKS_AT"/>
    <property type="match status" value="3"/>
</dbReference>
<dbReference type="InterPro" id="IPR036291">
    <property type="entry name" value="NAD(P)-bd_dom_sf"/>
</dbReference>
<evidence type="ECO:0000256" key="6">
    <source>
        <dbReference type="ARBA" id="ARBA00023268"/>
    </source>
</evidence>